<keyword evidence="6 8" id="KW-0067">ATP-binding</keyword>
<evidence type="ECO:0000256" key="6">
    <source>
        <dbReference type="ARBA" id="ARBA00022840"/>
    </source>
</evidence>
<evidence type="ECO:0000256" key="7">
    <source>
        <dbReference type="ARBA" id="ARBA00022884"/>
    </source>
</evidence>
<keyword evidence="8" id="KW-0784">Thiamine biosynthesis</keyword>
<evidence type="ECO:0000256" key="1">
    <source>
        <dbReference type="ARBA" id="ARBA00004496"/>
    </source>
</evidence>
<gene>
    <name evidence="8 10" type="primary">thiI</name>
    <name evidence="10" type="ORF">KQI68_06370</name>
</gene>
<dbReference type="RefSeq" id="WP_216549294.1">
    <property type="nucleotide sequence ID" value="NZ_JAHLQO010000004.1"/>
</dbReference>
<dbReference type="InterPro" id="IPR054173">
    <property type="entry name" value="ThiI_fer"/>
</dbReference>
<dbReference type="NCBIfam" id="TIGR00342">
    <property type="entry name" value="tRNA uracil 4-sulfurtransferase ThiI"/>
    <property type="match status" value="1"/>
</dbReference>
<feature type="domain" description="THUMP" evidence="9">
    <location>
        <begin position="59"/>
        <end position="167"/>
    </location>
</feature>
<evidence type="ECO:0000313" key="11">
    <source>
        <dbReference type="Proteomes" id="UP000783742"/>
    </source>
</evidence>
<evidence type="ECO:0000259" key="9">
    <source>
        <dbReference type="PROSITE" id="PS51165"/>
    </source>
</evidence>
<dbReference type="PANTHER" id="PTHR43209">
    <property type="entry name" value="TRNA SULFURTRANSFERASE"/>
    <property type="match status" value="1"/>
</dbReference>
<dbReference type="PANTHER" id="PTHR43209:SF1">
    <property type="entry name" value="TRNA SULFURTRANSFERASE"/>
    <property type="match status" value="1"/>
</dbReference>
<comment type="similarity">
    <text evidence="8">Belongs to the ThiI family.</text>
</comment>
<evidence type="ECO:0000256" key="4">
    <source>
        <dbReference type="ARBA" id="ARBA00022679"/>
    </source>
</evidence>
<dbReference type="InterPro" id="IPR020536">
    <property type="entry name" value="ThiI_AANH"/>
</dbReference>
<organism evidence="10 11">
    <name type="scientific">Peptoniphilus ovalis</name>
    <dbReference type="NCBI Taxonomy" id="2841503"/>
    <lineage>
        <taxon>Bacteria</taxon>
        <taxon>Bacillati</taxon>
        <taxon>Bacillota</taxon>
        <taxon>Tissierellia</taxon>
        <taxon>Tissierellales</taxon>
        <taxon>Peptoniphilaceae</taxon>
        <taxon>Peptoniphilus</taxon>
    </lineage>
</organism>
<dbReference type="EC" id="2.8.1.4" evidence="8"/>
<keyword evidence="11" id="KW-1185">Reference proteome</keyword>
<dbReference type="CDD" id="cd11716">
    <property type="entry name" value="THUMP_ThiI"/>
    <property type="match status" value="1"/>
</dbReference>
<dbReference type="HAMAP" id="MF_00021">
    <property type="entry name" value="ThiI"/>
    <property type="match status" value="1"/>
</dbReference>
<dbReference type="Pfam" id="PF22025">
    <property type="entry name" value="ThiI_fer"/>
    <property type="match status" value="1"/>
</dbReference>
<comment type="catalytic activity">
    <reaction evidence="8">
        <text>[ThiI sulfur-carrier protein]-S-sulfanyl-L-cysteine + a uridine in tRNA + 2 reduced [2Fe-2S]-[ferredoxin] + ATP + H(+) = [ThiI sulfur-carrier protein]-L-cysteine + a 4-thiouridine in tRNA + 2 oxidized [2Fe-2S]-[ferredoxin] + AMP + diphosphate</text>
        <dbReference type="Rhea" id="RHEA:24176"/>
        <dbReference type="Rhea" id="RHEA-COMP:10000"/>
        <dbReference type="Rhea" id="RHEA-COMP:10001"/>
        <dbReference type="Rhea" id="RHEA-COMP:13337"/>
        <dbReference type="Rhea" id="RHEA-COMP:13338"/>
        <dbReference type="Rhea" id="RHEA-COMP:13339"/>
        <dbReference type="Rhea" id="RHEA-COMP:13340"/>
        <dbReference type="ChEBI" id="CHEBI:15378"/>
        <dbReference type="ChEBI" id="CHEBI:29950"/>
        <dbReference type="ChEBI" id="CHEBI:30616"/>
        <dbReference type="ChEBI" id="CHEBI:33019"/>
        <dbReference type="ChEBI" id="CHEBI:33737"/>
        <dbReference type="ChEBI" id="CHEBI:33738"/>
        <dbReference type="ChEBI" id="CHEBI:61963"/>
        <dbReference type="ChEBI" id="CHEBI:65315"/>
        <dbReference type="ChEBI" id="CHEBI:136798"/>
        <dbReference type="ChEBI" id="CHEBI:456215"/>
        <dbReference type="EC" id="2.8.1.4"/>
    </reaction>
</comment>
<feature type="binding site" evidence="8">
    <location>
        <begin position="183"/>
        <end position="184"/>
    </location>
    <ligand>
        <name>ATP</name>
        <dbReference type="ChEBI" id="CHEBI:30616"/>
    </ligand>
</feature>
<feature type="binding site" evidence="8">
    <location>
        <position position="287"/>
    </location>
    <ligand>
        <name>ATP</name>
        <dbReference type="ChEBI" id="CHEBI:30616"/>
    </ligand>
</feature>
<feature type="binding site" evidence="8">
    <location>
        <position position="296"/>
    </location>
    <ligand>
        <name>ATP</name>
        <dbReference type="ChEBI" id="CHEBI:30616"/>
    </ligand>
</feature>
<evidence type="ECO:0000256" key="2">
    <source>
        <dbReference type="ARBA" id="ARBA00022490"/>
    </source>
</evidence>
<dbReference type="InterPro" id="IPR004114">
    <property type="entry name" value="THUMP_dom"/>
</dbReference>
<name>A0ABS6FHL4_9FIRM</name>
<dbReference type="EMBL" id="JAHLQO010000004">
    <property type="protein sequence ID" value="MBU5669461.1"/>
    <property type="molecule type" value="Genomic_DNA"/>
</dbReference>
<dbReference type="CDD" id="cd01712">
    <property type="entry name" value="PPase_ThiI"/>
    <property type="match status" value="1"/>
</dbReference>
<keyword evidence="4 8" id="KW-0808">Transferase</keyword>
<feature type="binding site" evidence="8">
    <location>
        <position position="265"/>
    </location>
    <ligand>
        <name>ATP</name>
        <dbReference type="ChEBI" id="CHEBI:30616"/>
    </ligand>
</feature>
<keyword evidence="7 8" id="KW-0694">RNA-binding</keyword>
<sequence>MNREMALSLGELVLKGKNRHRFLEQLMRQIKRNLRGIDHGKIYHNMGKVYVEVVSDNEEKLINRLKHVFGIVYIAPTIKVETNPEQIEEAVKEIVKQTLEKNPEYKTFKAITSRGDKKFPLNSMEISAKIGGIVLKNFDVKVDVHNPDFNVYCDLKKDTYIYVEKIKAHGGLPSGTNGRGLLLLSGGIDSPVAGFLMAKRGVKVDCLHFHSYPFTSERAEEKVKKLAEDIANFSDELTFYSVNILPVQKEINKNCPEEEMTIISRRFMMRIADKIARENNYDCIITGENLGQVASQTINGLTVTNDITNKLVFRPLIGMDKVDIIEIAKEIDTYETSILPFEDCCTVFLPKHPNLKPTIEGIEESEEPLDSEKLVEEAMEKMSVSKIGGYDEEEK</sequence>
<dbReference type="Proteomes" id="UP000783742">
    <property type="component" value="Unassembled WGS sequence"/>
</dbReference>
<comment type="subcellular location">
    <subcellularLocation>
        <location evidence="1 8">Cytoplasm</location>
    </subcellularLocation>
</comment>
<comment type="caution">
    <text evidence="10">The sequence shown here is derived from an EMBL/GenBank/DDBJ whole genome shotgun (WGS) entry which is preliminary data.</text>
</comment>
<dbReference type="GO" id="GO:0140741">
    <property type="term" value="F:tRNA-uracil-4 sulfurtransferase activity"/>
    <property type="evidence" value="ECO:0007669"/>
    <property type="project" value="UniProtKB-EC"/>
</dbReference>
<keyword evidence="2 8" id="KW-0963">Cytoplasm</keyword>
<accession>A0ABS6FHL4</accession>
<evidence type="ECO:0000256" key="8">
    <source>
        <dbReference type="HAMAP-Rule" id="MF_00021"/>
    </source>
</evidence>
<evidence type="ECO:0000256" key="5">
    <source>
        <dbReference type="ARBA" id="ARBA00022741"/>
    </source>
</evidence>
<dbReference type="Pfam" id="PF02926">
    <property type="entry name" value="THUMP"/>
    <property type="match status" value="1"/>
</dbReference>
<dbReference type="InterPro" id="IPR049962">
    <property type="entry name" value="THUMP_ThiI"/>
</dbReference>
<feature type="binding site" evidence="8">
    <location>
        <begin position="208"/>
        <end position="209"/>
    </location>
    <ligand>
        <name>ATP</name>
        <dbReference type="ChEBI" id="CHEBI:30616"/>
    </ligand>
</feature>
<protein>
    <recommendedName>
        <fullName evidence="8">Probable tRNA sulfurtransferase</fullName>
        <ecNumber evidence="8">2.8.1.4</ecNumber>
    </recommendedName>
    <alternativeName>
        <fullName evidence="8">Sulfur carrier protein ThiS sulfurtransferase</fullName>
    </alternativeName>
    <alternativeName>
        <fullName evidence="8">Thiamine biosynthesis protein ThiI</fullName>
    </alternativeName>
    <alternativeName>
        <fullName evidence="8">tRNA 4-thiouridine synthase</fullName>
    </alternativeName>
</protein>
<keyword evidence="5 8" id="KW-0547">Nucleotide-binding</keyword>
<dbReference type="Pfam" id="PF02568">
    <property type="entry name" value="ThiI"/>
    <property type="match status" value="1"/>
</dbReference>
<evidence type="ECO:0000313" key="10">
    <source>
        <dbReference type="EMBL" id="MBU5669461.1"/>
    </source>
</evidence>
<dbReference type="InterPro" id="IPR003720">
    <property type="entry name" value="tRNA_STrfase"/>
</dbReference>
<dbReference type="InterPro" id="IPR050102">
    <property type="entry name" value="tRNA_sulfurtransferase_ThiI"/>
</dbReference>
<dbReference type="PROSITE" id="PS51165">
    <property type="entry name" value="THUMP"/>
    <property type="match status" value="1"/>
</dbReference>
<keyword evidence="3 8" id="KW-0820">tRNA-binding</keyword>
<comment type="function">
    <text evidence="8">Catalyzes the ATP-dependent transfer of a sulfur to tRNA to produce 4-thiouridine in position 8 of tRNAs, which functions as a near-UV photosensor. Also catalyzes the transfer of sulfur to the sulfur carrier protein ThiS, forming ThiS-thiocarboxylate. This is a step in the synthesis of thiazole, in the thiamine biosynthesis pathway. The sulfur is donated as persulfide by IscS.</text>
</comment>
<proteinExistence type="inferred from homology"/>
<comment type="catalytic activity">
    <reaction evidence="8">
        <text>[ThiS sulfur-carrier protein]-C-terminal Gly-Gly-AMP + S-sulfanyl-L-cysteinyl-[cysteine desulfurase] + AH2 = [ThiS sulfur-carrier protein]-C-terminal-Gly-aminoethanethioate + L-cysteinyl-[cysteine desulfurase] + A + AMP + 2 H(+)</text>
        <dbReference type="Rhea" id="RHEA:43340"/>
        <dbReference type="Rhea" id="RHEA-COMP:12157"/>
        <dbReference type="Rhea" id="RHEA-COMP:12158"/>
        <dbReference type="Rhea" id="RHEA-COMP:12910"/>
        <dbReference type="Rhea" id="RHEA-COMP:19908"/>
        <dbReference type="ChEBI" id="CHEBI:13193"/>
        <dbReference type="ChEBI" id="CHEBI:15378"/>
        <dbReference type="ChEBI" id="CHEBI:17499"/>
        <dbReference type="ChEBI" id="CHEBI:29950"/>
        <dbReference type="ChEBI" id="CHEBI:61963"/>
        <dbReference type="ChEBI" id="CHEBI:90618"/>
        <dbReference type="ChEBI" id="CHEBI:232372"/>
        <dbReference type="ChEBI" id="CHEBI:456215"/>
    </reaction>
</comment>
<comment type="pathway">
    <text evidence="8">Cofactor biosynthesis; thiamine diphosphate biosynthesis.</text>
</comment>
<dbReference type="SMART" id="SM00981">
    <property type="entry name" value="THUMP"/>
    <property type="match status" value="1"/>
</dbReference>
<reference evidence="10 11" key="1">
    <citation type="submission" date="2021-06" db="EMBL/GenBank/DDBJ databases">
        <authorList>
            <person name="Sun Q."/>
            <person name="Li D."/>
        </authorList>
    </citation>
    <scope>NUCLEOTIDE SEQUENCE [LARGE SCALE GENOMIC DNA]</scope>
    <source>
        <strain evidence="10 11">MSJ-1</strain>
    </source>
</reference>
<dbReference type="InterPro" id="IPR049961">
    <property type="entry name" value="ThiI_N"/>
</dbReference>
<evidence type="ECO:0000256" key="3">
    <source>
        <dbReference type="ARBA" id="ARBA00022555"/>
    </source>
</evidence>